<proteinExistence type="predicted"/>
<evidence type="ECO:0000313" key="1">
    <source>
        <dbReference type="EnsemblPlants" id="PGSC0003DMT400087236"/>
    </source>
</evidence>
<evidence type="ECO:0000313" key="2">
    <source>
        <dbReference type="Proteomes" id="UP000011115"/>
    </source>
</evidence>
<reference evidence="1" key="2">
    <citation type="submission" date="2015-06" db="UniProtKB">
        <authorList>
            <consortium name="EnsemblPlants"/>
        </authorList>
    </citation>
    <scope>IDENTIFICATION</scope>
    <source>
        <strain evidence="1">DM1-3 516 R44</strain>
    </source>
</reference>
<dbReference type="InParanoid" id="M1DDE8"/>
<dbReference type="Gramene" id="PGSC0003DMT400087236">
    <property type="protein sequence ID" value="PGSC0003DMT400087236"/>
    <property type="gene ID" value="PGSC0003DMG400036807"/>
</dbReference>
<sequence>MVVADVHVLAFGDQDKMMTQEWKLQLLREKAALVVLAGALNHSGVRERSGVGGPRWRPLFHSGVREREATLVNVEKNKVGEGARSWQRRGEGESICDFTGKSGDDGGDGFFHRFWP</sequence>
<name>M1DDE8_SOLTU</name>
<dbReference type="EnsemblPlants" id="PGSC0003DMT400087236">
    <property type="protein sequence ID" value="PGSC0003DMT400087236"/>
    <property type="gene ID" value="PGSC0003DMG400036807"/>
</dbReference>
<dbReference type="HOGENOM" id="CLU_2101265_0_0_1"/>
<reference evidence="2" key="1">
    <citation type="journal article" date="2011" name="Nature">
        <title>Genome sequence and analysis of the tuber crop potato.</title>
        <authorList>
            <consortium name="The Potato Genome Sequencing Consortium"/>
        </authorList>
    </citation>
    <scope>NUCLEOTIDE SEQUENCE [LARGE SCALE GENOMIC DNA]</scope>
    <source>
        <strain evidence="2">cv. DM1-3 516 R44</strain>
    </source>
</reference>
<accession>M1DDE8</accession>
<dbReference type="PaxDb" id="4113-PGSC0003DMT400087236"/>
<protein>
    <submittedName>
        <fullName evidence="1">Uncharacterized protein</fullName>
    </submittedName>
</protein>
<organism evidence="1 2">
    <name type="scientific">Solanum tuberosum</name>
    <name type="common">Potato</name>
    <dbReference type="NCBI Taxonomy" id="4113"/>
    <lineage>
        <taxon>Eukaryota</taxon>
        <taxon>Viridiplantae</taxon>
        <taxon>Streptophyta</taxon>
        <taxon>Embryophyta</taxon>
        <taxon>Tracheophyta</taxon>
        <taxon>Spermatophyta</taxon>
        <taxon>Magnoliopsida</taxon>
        <taxon>eudicotyledons</taxon>
        <taxon>Gunneridae</taxon>
        <taxon>Pentapetalae</taxon>
        <taxon>asterids</taxon>
        <taxon>lamiids</taxon>
        <taxon>Solanales</taxon>
        <taxon>Solanaceae</taxon>
        <taxon>Solanoideae</taxon>
        <taxon>Solaneae</taxon>
        <taxon>Solanum</taxon>
    </lineage>
</organism>
<keyword evidence="2" id="KW-1185">Reference proteome</keyword>
<dbReference type="Proteomes" id="UP000011115">
    <property type="component" value="Unassembled WGS sequence"/>
</dbReference>
<dbReference type="AlphaFoldDB" id="M1DDE8"/>